<keyword evidence="4" id="KW-0547">Nucleotide-binding</keyword>
<dbReference type="Gramene" id="AET7Gv21208600.7">
    <property type="protein sequence ID" value="AET7Gv21208600.7"/>
    <property type="gene ID" value="AET7Gv21208600"/>
</dbReference>
<dbReference type="InterPro" id="IPR000873">
    <property type="entry name" value="AMP-dep_synth/lig_dom"/>
</dbReference>
<dbReference type="EC" id="6.2.1.12" evidence="2"/>
<reference evidence="8" key="4">
    <citation type="submission" date="2019-03" db="UniProtKB">
        <authorList>
            <consortium name="EnsemblPlants"/>
        </authorList>
    </citation>
    <scope>IDENTIFICATION</scope>
</reference>
<reference evidence="9" key="2">
    <citation type="journal article" date="2017" name="Nat. Plants">
        <title>The Aegilops tauschii genome reveals multiple impacts of transposons.</title>
        <authorList>
            <person name="Zhao G."/>
            <person name="Zou C."/>
            <person name="Li K."/>
            <person name="Wang K."/>
            <person name="Li T."/>
            <person name="Gao L."/>
            <person name="Zhang X."/>
            <person name="Wang H."/>
            <person name="Yang Z."/>
            <person name="Liu X."/>
            <person name="Jiang W."/>
            <person name="Mao L."/>
            <person name="Kong X."/>
            <person name="Jiao Y."/>
            <person name="Jia J."/>
        </authorList>
    </citation>
    <scope>NUCLEOTIDE SEQUENCE [LARGE SCALE GENOMIC DNA]</scope>
    <source>
        <strain evidence="9">cv. AL8/78</strain>
    </source>
</reference>
<dbReference type="Gene3D" id="3.40.50.980">
    <property type="match status" value="1"/>
</dbReference>
<keyword evidence="9" id="KW-1185">Reference proteome</keyword>
<dbReference type="SUPFAM" id="SSF56801">
    <property type="entry name" value="Acetyl-CoA synthetase-like"/>
    <property type="match status" value="1"/>
</dbReference>
<dbReference type="EnsemblPlants" id="AET7Gv21208600.7">
    <property type="protein sequence ID" value="AET7Gv21208600.7"/>
    <property type="gene ID" value="AET7Gv21208600"/>
</dbReference>
<dbReference type="Pfam" id="PF00501">
    <property type="entry name" value="AMP-binding"/>
    <property type="match status" value="1"/>
</dbReference>
<reference evidence="9" key="1">
    <citation type="journal article" date="2014" name="Science">
        <title>Ancient hybridizations among the ancestral genomes of bread wheat.</title>
        <authorList>
            <consortium name="International Wheat Genome Sequencing Consortium,"/>
            <person name="Marcussen T."/>
            <person name="Sandve S.R."/>
            <person name="Heier L."/>
            <person name="Spannagl M."/>
            <person name="Pfeifer M."/>
            <person name="Jakobsen K.S."/>
            <person name="Wulff B.B."/>
            <person name="Steuernagel B."/>
            <person name="Mayer K.F."/>
            <person name="Olsen O.A."/>
        </authorList>
    </citation>
    <scope>NUCLEOTIDE SEQUENCE [LARGE SCALE GENOMIC DNA]</scope>
    <source>
        <strain evidence="9">cv. AL8/78</strain>
    </source>
</reference>
<name>A0A453T303_AEGTS</name>
<evidence type="ECO:0000256" key="6">
    <source>
        <dbReference type="ARBA" id="ARBA00034252"/>
    </source>
</evidence>
<reference evidence="8" key="3">
    <citation type="journal article" date="2017" name="Nature">
        <title>Genome sequence of the progenitor of the wheat D genome Aegilops tauschii.</title>
        <authorList>
            <person name="Luo M.C."/>
            <person name="Gu Y.Q."/>
            <person name="Puiu D."/>
            <person name="Wang H."/>
            <person name="Twardziok S.O."/>
            <person name="Deal K.R."/>
            <person name="Huo N."/>
            <person name="Zhu T."/>
            <person name="Wang L."/>
            <person name="Wang Y."/>
            <person name="McGuire P.E."/>
            <person name="Liu S."/>
            <person name="Long H."/>
            <person name="Ramasamy R.K."/>
            <person name="Rodriguez J.C."/>
            <person name="Van S.L."/>
            <person name="Yuan L."/>
            <person name="Wang Z."/>
            <person name="Xia Z."/>
            <person name="Xiao L."/>
            <person name="Anderson O.D."/>
            <person name="Ouyang S."/>
            <person name="Liang Y."/>
            <person name="Zimin A.V."/>
            <person name="Pertea G."/>
            <person name="Qi P."/>
            <person name="Bennetzen J.L."/>
            <person name="Dai X."/>
            <person name="Dawson M.W."/>
            <person name="Muller H.G."/>
            <person name="Kugler K."/>
            <person name="Rivarola-Duarte L."/>
            <person name="Spannagl M."/>
            <person name="Mayer K.F.X."/>
            <person name="Lu F.H."/>
            <person name="Bevan M.W."/>
            <person name="Leroy P."/>
            <person name="Li P."/>
            <person name="You F.M."/>
            <person name="Sun Q."/>
            <person name="Liu Z."/>
            <person name="Lyons E."/>
            <person name="Wicker T."/>
            <person name="Salzberg S.L."/>
            <person name="Devos K.M."/>
            <person name="Dvorak J."/>
        </authorList>
    </citation>
    <scope>NUCLEOTIDE SEQUENCE [LARGE SCALE GENOMIC DNA]</scope>
    <source>
        <strain evidence="8">cv. AL8/78</strain>
    </source>
</reference>
<sequence>VQVDGENPNLYFGEDDVLLCVLPLFHIYSLNSVLLAGLRAGCAIVIMRKFDHGALVSLVRAHAVTVAPFVPPIVVEIAKSDRVTAADLASIRMVMSGAAPMGKDLQDAFMAKIPNAVLGQVRRASALVSHFESMSNDCLLSYPCHSVMHASHCTSLGTVVYIHNCMECLGGRVNLKRIIDGCWGIGGAIGMGWLVVARRASQGRSSGGWVAWRRRAFGCGIWRHPNLYAP</sequence>
<comment type="similarity">
    <text evidence="1">Belongs to the ATP-dependent AMP-binding enzyme family.</text>
</comment>
<dbReference type="AlphaFoldDB" id="A0A453T303"/>
<organism evidence="8 9">
    <name type="scientific">Aegilops tauschii subsp. strangulata</name>
    <name type="common">Goatgrass</name>
    <dbReference type="NCBI Taxonomy" id="200361"/>
    <lineage>
        <taxon>Eukaryota</taxon>
        <taxon>Viridiplantae</taxon>
        <taxon>Streptophyta</taxon>
        <taxon>Embryophyta</taxon>
        <taxon>Tracheophyta</taxon>
        <taxon>Spermatophyta</taxon>
        <taxon>Magnoliopsida</taxon>
        <taxon>Liliopsida</taxon>
        <taxon>Poales</taxon>
        <taxon>Poaceae</taxon>
        <taxon>BOP clade</taxon>
        <taxon>Pooideae</taxon>
        <taxon>Triticodae</taxon>
        <taxon>Triticeae</taxon>
        <taxon>Triticinae</taxon>
        <taxon>Aegilops</taxon>
    </lineage>
</organism>
<dbReference type="GO" id="GO:0016207">
    <property type="term" value="F:4-coumarate-CoA ligase activity"/>
    <property type="evidence" value="ECO:0007669"/>
    <property type="project" value="UniProtKB-EC"/>
</dbReference>
<dbReference type="GO" id="GO:0005524">
    <property type="term" value="F:ATP binding"/>
    <property type="evidence" value="ECO:0007669"/>
    <property type="project" value="UniProtKB-KW"/>
</dbReference>
<evidence type="ECO:0000313" key="9">
    <source>
        <dbReference type="Proteomes" id="UP000015105"/>
    </source>
</evidence>
<dbReference type="PANTHER" id="PTHR24096">
    <property type="entry name" value="LONG-CHAIN-FATTY-ACID--COA LIGASE"/>
    <property type="match status" value="1"/>
</dbReference>
<keyword evidence="5" id="KW-0067">ATP-binding</keyword>
<proteinExistence type="inferred from homology"/>
<feature type="domain" description="AMP-dependent synthetase/ligase" evidence="7">
    <location>
        <begin position="11"/>
        <end position="116"/>
    </location>
</feature>
<protein>
    <recommendedName>
        <fullName evidence="2">4-coumarate--CoA ligase</fullName>
        <ecNumber evidence="2">6.2.1.12</ecNumber>
    </recommendedName>
</protein>
<evidence type="ECO:0000256" key="1">
    <source>
        <dbReference type="ARBA" id="ARBA00006432"/>
    </source>
</evidence>
<comment type="catalytic activity">
    <reaction evidence="6">
        <text>(E)-4-coumarate + ATP + CoA = (E)-4-coumaroyl-CoA + AMP + diphosphate</text>
        <dbReference type="Rhea" id="RHEA:19641"/>
        <dbReference type="ChEBI" id="CHEBI:12876"/>
        <dbReference type="ChEBI" id="CHEBI:30616"/>
        <dbReference type="ChEBI" id="CHEBI:33019"/>
        <dbReference type="ChEBI" id="CHEBI:57287"/>
        <dbReference type="ChEBI" id="CHEBI:85008"/>
        <dbReference type="ChEBI" id="CHEBI:456215"/>
        <dbReference type="EC" id="6.2.1.12"/>
    </reaction>
    <physiologicalReaction direction="left-to-right" evidence="6">
        <dbReference type="Rhea" id="RHEA:19642"/>
    </physiologicalReaction>
</comment>
<dbReference type="PANTHER" id="PTHR24096:SF149">
    <property type="entry name" value="AMP-BINDING DOMAIN-CONTAINING PROTEIN-RELATED"/>
    <property type="match status" value="1"/>
</dbReference>
<evidence type="ECO:0000256" key="2">
    <source>
        <dbReference type="ARBA" id="ARBA00012959"/>
    </source>
</evidence>
<evidence type="ECO:0000256" key="5">
    <source>
        <dbReference type="ARBA" id="ARBA00022840"/>
    </source>
</evidence>
<evidence type="ECO:0000256" key="3">
    <source>
        <dbReference type="ARBA" id="ARBA00022598"/>
    </source>
</evidence>
<dbReference type="Proteomes" id="UP000015105">
    <property type="component" value="Chromosome 7D"/>
</dbReference>
<evidence type="ECO:0000313" key="8">
    <source>
        <dbReference type="EnsemblPlants" id="AET7Gv21208600.7"/>
    </source>
</evidence>
<evidence type="ECO:0000259" key="7">
    <source>
        <dbReference type="Pfam" id="PF00501"/>
    </source>
</evidence>
<evidence type="ECO:0000256" key="4">
    <source>
        <dbReference type="ARBA" id="ARBA00022741"/>
    </source>
</evidence>
<keyword evidence="3" id="KW-0436">Ligase</keyword>
<accession>A0A453T303</accession>
<reference evidence="8" key="5">
    <citation type="journal article" date="2021" name="G3 (Bethesda)">
        <title>Aegilops tauschii genome assembly Aet v5.0 features greater sequence contiguity and improved annotation.</title>
        <authorList>
            <person name="Wang L."/>
            <person name="Zhu T."/>
            <person name="Rodriguez J.C."/>
            <person name="Deal K.R."/>
            <person name="Dubcovsky J."/>
            <person name="McGuire P.E."/>
            <person name="Lux T."/>
            <person name="Spannagl M."/>
            <person name="Mayer K.F.X."/>
            <person name="Baldrich P."/>
            <person name="Meyers B.C."/>
            <person name="Huo N."/>
            <person name="Gu Y.Q."/>
            <person name="Zhou H."/>
            <person name="Devos K.M."/>
            <person name="Bennetzen J.L."/>
            <person name="Unver T."/>
            <person name="Budak H."/>
            <person name="Gulick P.J."/>
            <person name="Galiba G."/>
            <person name="Kalapos B."/>
            <person name="Nelson D.R."/>
            <person name="Li P."/>
            <person name="You F.M."/>
            <person name="Luo M.C."/>
            <person name="Dvorak J."/>
        </authorList>
    </citation>
    <scope>NUCLEOTIDE SEQUENCE [LARGE SCALE GENOMIC DNA]</scope>
    <source>
        <strain evidence="8">cv. AL8/78</strain>
    </source>
</reference>